<feature type="transmembrane region" description="Helical" evidence="8">
    <location>
        <begin position="133"/>
        <end position="150"/>
    </location>
</feature>
<dbReference type="InterPro" id="IPR006685">
    <property type="entry name" value="MscS_channel_2nd"/>
</dbReference>
<accession>A0ABU0CC12</accession>
<feature type="domain" description="Mechanosensitive ion channel MscS" evidence="9">
    <location>
        <begin position="258"/>
        <end position="323"/>
    </location>
</feature>
<dbReference type="SUPFAM" id="SSF82689">
    <property type="entry name" value="Mechanosensitive channel protein MscS (YggB), C-terminal domain"/>
    <property type="match status" value="1"/>
</dbReference>
<keyword evidence="6 8" id="KW-0472">Membrane</keyword>
<dbReference type="EMBL" id="JAUSUK010000002">
    <property type="protein sequence ID" value="MDQ0327170.1"/>
    <property type="molecule type" value="Genomic_DNA"/>
</dbReference>
<dbReference type="InterPro" id="IPR023408">
    <property type="entry name" value="MscS_beta-dom_sf"/>
</dbReference>
<dbReference type="InterPro" id="IPR010920">
    <property type="entry name" value="LSM_dom_sf"/>
</dbReference>
<feature type="compositionally biased region" description="Basic and acidic residues" evidence="7">
    <location>
        <begin position="442"/>
        <end position="465"/>
    </location>
</feature>
<keyword evidence="4 8" id="KW-0812">Transmembrane</keyword>
<dbReference type="SUPFAM" id="SSF50182">
    <property type="entry name" value="Sm-like ribonucleoproteins"/>
    <property type="match status" value="1"/>
</dbReference>
<evidence type="ECO:0000256" key="7">
    <source>
        <dbReference type="SAM" id="MobiDB-lite"/>
    </source>
</evidence>
<reference evidence="12 13" key="1">
    <citation type="submission" date="2023-07" db="EMBL/GenBank/DDBJ databases">
        <title>Genomic Encyclopedia of Type Strains, Phase IV (KMG-IV): sequencing the most valuable type-strain genomes for metagenomic binning, comparative biology and taxonomic classification.</title>
        <authorList>
            <person name="Goeker M."/>
        </authorList>
    </citation>
    <scope>NUCLEOTIDE SEQUENCE [LARGE SCALE GENOMIC DNA]</scope>
    <source>
        <strain evidence="12 13">DSM 11549</strain>
    </source>
</reference>
<feature type="domain" description="Mechanosensitive ion channel MscS C-terminal" evidence="10">
    <location>
        <begin position="333"/>
        <end position="415"/>
    </location>
</feature>
<keyword evidence="5 8" id="KW-1133">Transmembrane helix</keyword>
<feature type="transmembrane region" description="Helical" evidence="8">
    <location>
        <begin position="66"/>
        <end position="90"/>
    </location>
</feature>
<dbReference type="PANTHER" id="PTHR30347">
    <property type="entry name" value="POTASSIUM CHANNEL RELATED"/>
    <property type="match status" value="1"/>
</dbReference>
<evidence type="ECO:0000313" key="13">
    <source>
        <dbReference type="Proteomes" id="UP001230253"/>
    </source>
</evidence>
<evidence type="ECO:0000256" key="3">
    <source>
        <dbReference type="ARBA" id="ARBA00022475"/>
    </source>
</evidence>
<evidence type="ECO:0000256" key="6">
    <source>
        <dbReference type="ARBA" id="ARBA00023136"/>
    </source>
</evidence>
<keyword evidence="3" id="KW-1003">Cell membrane</keyword>
<evidence type="ECO:0000259" key="10">
    <source>
        <dbReference type="Pfam" id="PF21082"/>
    </source>
</evidence>
<keyword evidence="13" id="KW-1185">Reference proteome</keyword>
<comment type="similarity">
    <text evidence="2">Belongs to the MscS (TC 1.A.23) family.</text>
</comment>
<dbReference type="Gene3D" id="3.30.70.100">
    <property type="match status" value="1"/>
</dbReference>
<dbReference type="Gene3D" id="2.30.30.60">
    <property type="match status" value="1"/>
</dbReference>
<dbReference type="SUPFAM" id="SSF82861">
    <property type="entry name" value="Mechanosensitive channel protein MscS (YggB), transmembrane region"/>
    <property type="match status" value="1"/>
</dbReference>
<comment type="caution">
    <text evidence="12">The sequence shown here is derived from an EMBL/GenBank/DDBJ whole genome shotgun (WGS) entry which is preliminary data.</text>
</comment>
<comment type="subcellular location">
    <subcellularLocation>
        <location evidence="1">Cell membrane</location>
        <topology evidence="1">Multi-pass membrane protein</topology>
    </subcellularLocation>
</comment>
<dbReference type="Gene3D" id="1.10.287.1260">
    <property type="match status" value="1"/>
</dbReference>
<dbReference type="InterPro" id="IPR011066">
    <property type="entry name" value="MscS_channel_C_sf"/>
</dbReference>
<evidence type="ECO:0000256" key="2">
    <source>
        <dbReference type="ARBA" id="ARBA00008017"/>
    </source>
</evidence>
<dbReference type="InterPro" id="IPR049142">
    <property type="entry name" value="MS_channel_1st"/>
</dbReference>
<dbReference type="InterPro" id="IPR011014">
    <property type="entry name" value="MscS_channel_TM-2"/>
</dbReference>
<evidence type="ECO:0000256" key="1">
    <source>
        <dbReference type="ARBA" id="ARBA00004651"/>
    </source>
</evidence>
<dbReference type="PANTHER" id="PTHR30347:SF1">
    <property type="entry name" value="MECHANOSENSITIVE CHANNEL MSCK"/>
    <property type="match status" value="1"/>
</dbReference>
<feature type="transmembrane region" description="Helical" evidence="8">
    <location>
        <begin position="102"/>
        <end position="121"/>
    </location>
</feature>
<protein>
    <submittedName>
        <fullName evidence="12">Small-conductance mechanosensitive channel</fullName>
    </submittedName>
</protein>
<evidence type="ECO:0000259" key="11">
    <source>
        <dbReference type="Pfam" id="PF21088"/>
    </source>
</evidence>
<dbReference type="Pfam" id="PF21088">
    <property type="entry name" value="MS_channel_1st"/>
    <property type="match status" value="1"/>
</dbReference>
<dbReference type="Proteomes" id="UP001230253">
    <property type="component" value="Unassembled WGS sequence"/>
</dbReference>
<dbReference type="Pfam" id="PF00924">
    <property type="entry name" value="MS_channel_2nd"/>
    <property type="match status" value="1"/>
</dbReference>
<feature type="transmembrane region" description="Helical" evidence="8">
    <location>
        <begin position="170"/>
        <end position="195"/>
    </location>
</feature>
<dbReference type="Pfam" id="PF21082">
    <property type="entry name" value="MS_channel_3rd"/>
    <property type="match status" value="1"/>
</dbReference>
<evidence type="ECO:0000313" key="12">
    <source>
        <dbReference type="EMBL" id="MDQ0327170.1"/>
    </source>
</evidence>
<evidence type="ECO:0000256" key="4">
    <source>
        <dbReference type="ARBA" id="ARBA00022692"/>
    </source>
</evidence>
<gene>
    <name evidence="12" type="ORF">J2R99_003039</name>
</gene>
<evidence type="ECO:0000256" key="8">
    <source>
        <dbReference type="SAM" id="Phobius"/>
    </source>
</evidence>
<feature type="region of interest" description="Disordered" evidence="7">
    <location>
        <begin position="428"/>
        <end position="465"/>
    </location>
</feature>
<dbReference type="InterPro" id="IPR049278">
    <property type="entry name" value="MS_channel_C"/>
</dbReference>
<feature type="domain" description="Mechanosensitive ion channel transmembrane helices 2/3" evidence="11">
    <location>
        <begin position="215"/>
        <end position="256"/>
    </location>
</feature>
<organism evidence="12 13">
    <name type="scientific">Rhodopseudomonas julia</name>
    <dbReference type="NCBI Taxonomy" id="200617"/>
    <lineage>
        <taxon>Bacteria</taxon>
        <taxon>Pseudomonadati</taxon>
        <taxon>Pseudomonadota</taxon>
        <taxon>Alphaproteobacteria</taxon>
        <taxon>Hyphomicrobiales</taxon>
        <taxon>Nitrobacteraceae</taxon>
        <taxon>Rhodopseudomonas</taxon>
    </lineage>
</organism>
<feature type="transmembrane region" description="Helical" evidence="8">
    <location>
        <begin position="247"/>
        <end position="270"/>
    </location>
</feature>
<dbReference type="InterPro" id="IPR052702">
    <property type="entry name" value="MscS-like_channel"/>
</dbReference>
<feature type="transmembrane region" description="Helical" evidence="8">
    <location>
        <begin position="27"/>
        <end position="45"/>
    </location>
</feature>
<evidence type="ECO:0000259" key="9">
    <source>
        <dbReference type="Pfam" id="PF00924"/>
    </source>
</evidence>
<proteinExistence type="inferred from homology"/>
<sequence>MDANFAALLGDAETGLMAFVDMVMRPWMLIQVAIIVAAVLFSLVVGRFTEARLEPRVRAIRGQPRLLRFLALLLRRTNWIVLSLVLLAVLTVMRTMTWPSRTYLLAIATSLVAAWVLISVISKLIRNRPVARIVAILAWAFVALRITGLLDEATALLDAAALQIGSFRLSLLFLIQAVLLLSGLLWLAITFGNFVEQRLDRASDLTPTIRVLLGKVVKFALIVAAAATALSAVGVDLTALTVFSGAVGVGIGFGLQKVVSNFISGMIILLDKSIKPGDTISLGETFGWIRELRARFVSVVTRDGKEFLIPNEDFITQQVVNWSFTDTLIRLDVHFGVAYSSDPHQVSRLAIDAAKSVERVHQAPPPVCWLTGFGESSIDFILRFWIRDPQNGLTNVRGKVLLACWDAFKEAGVSIPFPHRQVILSEPVEVRVSQPPSAGSQPKDKERSTGERGGERAHADPKAPL</sequence>
<evidence type="ECO:0000256" key="5">
    <source>
        <dbReference type="ARBA" id="ARBA00022989"/>
    </source>
</evidence>
<feature type="transmembrane region" description="Helical" evidence="8">
    <location>
        <begin position="216"/>
        <end position="235"/>
    </location>
</feature>
<name>A0ABU0CC12_9BRAD</name>